<evidence type="ECO:0000313" key="3">
    <source>
        <dbReference type="Proteomes" id="UP001299235"/>
    </source>
</evidence>
<gene>
    <name evidence="2" type="ORF">LKD42_01720</name>
</gene>
<keyword evidence="3" id="KW-1185">Reference proteome</keyword>
<dbReference type="EMBL" id="JAJEQE010000003">
    <property type="protein sequence ID" value="MCC2147979.1"/>
    <property type="molecule type" value="Genomic_DNA"/>
</dbReference>
<organism evidence="2 3">
    <name type="scientific">Hominisplanchenecus faecis</name>
    <dbReference type="NCBI Taxonomy" id="2885351"/>
    <lineage>
        <taxon>Bacteria</taxon>
        <taxon>Bacillati</taxon>
        <taxon>Bacillota</taxon>
        <taxon>Clostridia</taxon>
        <taxon>Lachnospirales</taxon>
        <taxon>Lachnospiraceae</taxon>
        <taxon>Hominisplanchenecus</taxon>
    </lineage>
</organism>
<dbReference type="Proteomes" id="UP001299235">
    <property type="component" value="Unassembled WGS sequence"/>
</dbReference>
<evidence type="ECO:0000313" key="2">
    <source>
        <dbReference type="EMBL" id="MCC2147979.1"/>
    </source>
</evidence>
<accession>A0ABS8EUV0</accession>
<reference evidence="2 3" key="1">
    <citation type="submission" date="2021-10" db="EMBL/GenBank/DDBJ databases">
        <title>Anaerobic single-cell dispensing facilitates the cultivation of human gut bacteria.</title>
        <authorList>
            <person name="Afrizal A."/>
        </authorList>
    </citation>
    <scope>NUCLEOTIDE SEQUENCE [LARGE SCALE GENOMIC DNA]</scope>
    <source>
        <strain evidence="2 3">CLA-AA-H246</strain>
    </source>
</reference>
<proteinExistence type="predicted"/>
<feature type="transmembrane region" description="Helical" evidence="1">
    <location>
        <begin position="115"/>
        <end position="134"/>
    </location>
</feature>
<dbReference type="RefSeq" id="WP_248834617.1">
    <property type="nucleotide sequence ID" value="NZ_JAJEQE010000003.1"/>
</dbReference>
<keyword evidence="1" id="KW-0472">Membrane</keyword>
<protein>
    <submittedName>
        <fullName evidence="2">Uncharacterized protein</fullName>
    </submittedName>
</protein>
<name>A0ABS8EUV0_9FIRM</name>
<keyword evidence="1" id="KW-1133">Transmembrane helix</keyword>
<comment type="caution">
    <text evidence="2">The sequence shown here is derived from an EMBL/GenBank/DDBJ whole genome shotgun (WGS) entry which is preliminary data.</text>
</comment>
<feature type="transmembrane region" description="Helical" evidence="1">
    <location>
        <begin position="80"/>
        <end position="103"/>
    </location>
</feature>
<feature type="transmembrane region" description="Helical" evidence="1">
    <location>
        <begin position="35"/>
        <end position="59"/>
    </location>
</feature>
<feature type="transmembrane region" description="Helical" evidence="1">
    <location>
        <begin position="12"/>
        <end position="29"/>
    </location>
</feature>
<sequence length="146" mass="16500">MEKYIYRPVRFYLITFACTWFWWLFAILLNEGTGLYLGMFLGLVSPAVVAVVTVFTSKNKALINDFKKKLIGFYRIKPKYILIAVLIFAVIVTASIGTSVLFGGSINQFSFTEDFSFSIGSTSAFLTILLVSCIEELRKCGRCRKT</sequence>
<keyword evidence="1" id="KW-0812">Transmembrane</keyword>
<evidence type="ECO:0000256" key="1">
    <source>
        <dbReference type="SAM" id="Phobius"/>
    </source>
</evidence>